<feature type="region of interest" description="Disordered" evidence="1">
    <location>
        <begin position="78"/>
        <end position="100"/>
    </location>
</feature>
<dbReference type="EMBL" id="JAMDNP010000212">
    <property type="protein sequence ID" value="MCY9765191.1"/>
    <property type="molecule type" value="Genomic_DNA"/>
</dbReference>
<dbReference type="RefSeq" id="WP_005549604.1">
    <property type="nucleotide sequence ID" value="NZ_JAMDNA010000016.1"/>
</dbReference>
<keyword evidence="3" id="KW-1185">Reference proteome</keyword>
<name>A0ABT4H880_PAEAL</name>
<dbReference type="Proteomes" id="UP001527181">
    <property type="component" value="Unassembled WGS sequence"/>
</dbReference>
<proteinExistence type="predicted"/>
<accession>A0ABT4H880</accession>
<organism evidence="2 3">
    <name type="scientific">Paenibacillus alvei</name>
    <name type="common">Bacillus alvei</name>
    <dbReference type="NCBI Taxonomy" id="44250"/>
    <lineage>
        <taxon>Bacteria</taxon>
        <taxon>Bacillati</taxon>
        <taxon>Bacillota</taxon>
        <taxon>Bacilli</taxon>
        <taxon>Bacillales</taxon>
        <taxon>Paenibacillaceae</taxon>
        <taxon>Paenibacillus</taxon>
    </lineage>
</organism>
<comment type="caution">
    <text evidence="2">The sequence shown here is derived from an EMBL/GenBank/DDBJ whole genome shotgun (WGS) entry which is preliminary data.</text>
</comment>
<protein>
    <submittedName>
        <fullName evidence="2">Uncharacterized protein</fullName>
    </submittedName>
</protein>
<evidence type="ECO:0000313" key="3">
    <source>
        <dbReference type="Proteomes" id="UP001527181"/>
    </source>
</evidence>
<dbReference type="GeneID" id="94491075"/>
<evidence type="ECO:0000256" key="1">
    <source>
        <dbReference type="SAM" id="MobiDB-lite"/>
    </source>
</evidence>
<reference evidence="2 3" key="1">
    <citation type="submission" date="2022-05" db="EMBL/GenBank/DDBJ databases">
        <title>Genome Sequencing of Bee-Associated Microbes.</title>
        <authorList>
            <person name="Dunlap C."/>
        </authorList>
    </citation>
    <scope>NUCLEOTIDE SEQUENCE [LARGE SCALE GENOMIC DNA]</scope>
    <source>
        <strain evidence="2 3">NRRL B-04010</strain>
    </source>
</reference>
<evidence type="ECO:0000313" key="2">
    <source>
        <dbReference type="EMBL" id="MCY9765191.1"/>
    </source>
</evidence>
<sequence>MEIGRRIYFDIATGSVLVDTGERSGYVMETTLDYDISVYKALNERMRESFDYTELEYEQNAKDFAACNGYRINPSTKQLEFSYPDPNQPESEKPVYRKPLSEDVDELKQSVAELTIMIAQ</sequence>
<feature type="compositionally biased region" description="Basic and acidic residues" evidence="1">
    <location>
        <begin position="90"/>
        <end position="100"/>
    </location>
</feature>
<gene>
    <name evidence="2" type="ORF">M5X12_32355</name>
</gene>